<accession>A0AAE0W7C1</accession>
<reference evidence="1" key="1">
    <citation type="journal article" date="2021" name="Genome Biol. Evol.">
        <title>A High-Quality Reference Genome for a Parasitic Bivalve with Doubly Uniparental Inheritance (Bivalvia: Unionida).</title>
        <authorList>
            <person name="Smith C.H."/>
        </authorList>
    </citation>
    <scope>NUCLEOTIDE SEQUENCE</scope>
    <source>
        <strain evidence="1">CHS0354</strain>
    </source>
</reference>
<gene>
    <name evidence="1" type="ORF">CHS0354_018759</name>
</gene>
<sequence length="74" mass="8205">MPRSWIKWFGTGNTKISKTSGTSASENVKHEFSHDEIQGLGDVKISIQIAAFMHGTFQSVAFKLKDILEIALPK</sequence>
<proteinExistence type="predicted"/>
<dbReference type="Proteomes" id="UP001195483">
    <property type="component" value="Unassembled WGS sequence"/>
</dbReference>
<reference evidence="1" key="3">
    <citation type="submission" date="2023-05" db="EMBL/GenBank/DDBJ databases">
        <authorList>
            <person name="Smith C.H."/>
        </authorList>
    </citation>
    <scope>NUCLEOTIDE SEQUENCE</scope>
    <source>
        <strain evidence="1">CHS0354</strain>
        <tissue evidence="1">Mantle</tissue>
    </source>
</reference>
<reference evidence="1" key="2">
    <citation type="journal article" date="2021" name="Genome Biol. Evol.">
        <title>Developing a high-quality reference genome for a parasitic bivalve with doubly uniparental inheritance (Bivalvia: Unionida).</title>
        <authorList>
            <person name="Smith C.H."/>
        </authorList>
    </citation>
    <scope>NUCLEOTIDE SEQUENCE</scope>
    <source>
        <strain evidence="1">CHS0354</strain>
        <tissue evidence="1">Mantle</tissue>
    </source>
</reference>
<name>A0AAE0W7C1_9BIVA</name>
<dbReference type="AlphaFoldDB" id="A0AAE0W7C1"/>
<protein>
    <submittedName>
        <fullName evidence="1">Uncharacterized protein</fullName>
    </submittedName>
</protein>
<evidence type="ECO:0000313" key="1">
    <source>
        <dbReference type="EMBL" id="KAK3602895.1"/>
    </source>
</evidence>
<comment type="caution">
    <text evidence="1">The sequence shown here is derived from an EMBL/GenBank/DDBJ whole genome shotgun (WGS) entry which is preliminary data.</text>
</comment>
<keyword evidence="2" id="KW-1185">Reference proteome</keyword>
<evidence type="ECO:0000313" key="2">
    <source>
        <dbReference type="Proteomes" id="UP001195483"/>
    </source>
</evidence>
<dbReference type="EMBL" id="JAEAOA010001148">
    <property type="protein sequence ID" value="KAK3602895.1"/>
    <property type="molecule type" value="Genomic_DNA"/>
</dbReference>
<organism evidence="1 2">
    <name type="scientific">Potamilus streckersoni</name>
    <dbReference type="NCBI Taxonomy" id="2493646"/>
    <lineage>
        <taxon>Eukaryota</taxon>
        <taxon>Metazoa</taxon>
        <taxon>Spiralia</taxon>
        <taxon>Lophotrochozoa</taxon>
        <taxon>Mollusca</taxon>
        <taxon>Bivalvia</taxon>
        <taxon>Autobranchia</taxon>
        <taxon>Heteroconchia</taxon>
        <taxon>Palaeoheterodonta</taxon>
        <taxon>Unionida</taxon>
        <taxon>Unionoidea</taxon>
        <taxon>Unionidae</taxon>
        <taxon>Ambleminae</taxon>
        <taxon>Lampsilini</taxon>
        <taxon>Potamilus</taxon>
    </lineage>
</organism>